<proteinExistence type="predicted"/>
<dbReference type="Gene3D" id="2.60.40.10">
    <property type="entry name" value="Immunoglobulins"/>
    <property type="match status" value="2"/>
</dbReference>
<dbReference type="AlphaFoldDB" id="A0ABD0XLX1"/>
<accession>A0ABD0XLX1</accession>
<dbReference type="InterPro" id="IPR015373">
    <property type="entry name" value="Interferon/interleukin_rcp_dom"/>
</dbReference>
<name>A0ABD0XLX1_UMBPY</name>
<keyword evidence="1" id="KW-0732">Signal</keyword>
<keyword evidence="5" id="KW-1185">Reference proteome</keyword>
<dbReference type="Pfam" id="PF01108">
    <property type="entry name" value="Tissue_fac"/>
    <property type="match status" value="1"/>
</dbReference>
<feature type="domain" description="Fibronectin type-III" evidence="2">
    <location>
        <begin position="14"/>
        <end position="101"/>
    </location>
</feature>
<evidence type="ECO:0000313" key="4">
    <source>
        <dbReference type="EMBL" id="KAL1022384.1"/>
    </source>
</evidence>
<evidence type="ECO:0008006" key="6">
    <source>
        <dbReference type="Google" id="ProtNLM"/>
    </source>
</evidence>
<evidence type="ECO:0000256" key="1">
    <source>
        <dbReference type="SAM" id="SignalP"/>
    </source>
</evidence>
<gene>
    <name evidence="4" type="ORF">UPYG_G00026170</name>
</gene>
<organism evidence="4 5">
    <name type="scientific">Umbra pygmaea</name>
    <name type="common">Eastern mudminnow</name>
    <dbReference type="NCBI Taxonomy" id="75934"/>
    <lineage>
        <taxon>Eukaryota</taxon>
        <taxon>Metazoa</taxon>
        <taxon>Chordata</taxon>
        <taxon>Craniata</taxon>
        <taxon>Vertebrata</taxon>
        <taxon>Euteleostomi</taxon>
        <taxon>Actinopterygii</taxon>
        <taxon>Neopterygii</taxon>
        <taxon>Teleostei</taxon>
        <taxon>Protacanthopterygii</taxon>
        <taxon>Esociformes</taxon>
        <taxon>Umbridae</taxon>
        <taxon>Umbra</taxon>
    </lineage>
</organism>
<evidence type="ECO:0000259" key="2">
    <source>
        <dbReference type="Pfam" id="PF01108"/>
    </source>
</evidence>
<evidence type="ECO:0000313" key="5">
    <source>
        <dbReference type="Proteomes" id="UP001557470"/>
    </source>
</evidence>
<dbReference type="PANTHER" id="PTHR20859">
    <property type="entry name" value="INTERFERON/INTERLEUKIN RECEPTOR"/>
    <property type="match status" value="1"/>
</dbReference>
<evidence type="ECO:0000259" key="3">
    <source>
        <dbReference type="Pfam" id="PF09294"/>
    </source>
</evidence>
<protein>
    <recommendedName>
        <fullName evidence="6">Fibronectin type-III domain-containing protein</fullName>
    </recommendedName>
</protein>
<dbReference type="SUPFAM" id="SSF49265">
    <property type="entry name" value="Fibronectin type III"/>
    <property type="match status" value="2"/>
</dbReference>
<feature type="signal peptide" evidence="1">
    <location>
        <begin position="1"/>
        <end position="19"/>
    </location>
</feature>
<dbReference type="Pfam" id="PF09294">
    <property type="entry name" value="Interfer-bind"/>
    <property type="match status" value="1"/>
</dbReference>
<feature type="domain" description="Interferon/interleukin receptor" evidence="3">
    <location>
        <begin position="117"/>
        <end position="169"/>
    </location>
</feature>
<dbReference type="Proteomes" id="UP001557470">
    <property type="component" value="Unassembled WGS sequence"/>
</dbReference>
<dbReference type="InterPro" id="IPR013783">
    <property type="entry name" value="Ig-like_fold"/>
</dbReference>
<dbReference type="EMBL" id="JAGEUA010000001">
    <property type="protein sequence ID" value="KAL1022384.1"/>
    <property type="molecule type" value="Genomic_DNA"/>
</dbReference>
<dbReference type="PANTHER" id="PTHR20859:SF46">
    <property type="entry name" value="INTERFERON GAMMA RECEPTOR 2"/>
    <property type="match status" value="1"/>
</dbReference>
<reference evidence="4 5" key="1">
    <citation type="submission" date="2024-06" db="EMBL/GenBank/DDBJ databases">
        <authorList>
            <person name="Pan Q."/>
            <person name="Wen M."/>
            <person name="Jouanno E."/>
            <person name="Zahm M."/>
            <person name="Klopp C."/>
            <person name="Cabau C."/>
            <person name="Louis A."/>
            <person name="Berthelot C."/>
            <person name="Parey E."/>
            <person name="Roest Crollius H."/>
            <person name="Montfort J."/>
            <person name="Robinson-Rechavi M."/>
            <person name="Bouchez O."/>
            <person name="Lampietro C."/>
            <person name="Lopez Roques C."/>
            <person name="Donnadieu C."/>
            <person name="Postlethwait J."/>
            <person name="Bobe J."/>
            <person name="Verreycken H."/>
            <person name="Guiguen Y."/>
        </authorList>
    </citation>
    <scope>NUCLEOTIDE SEQUENCE [LARGE SCALE GENOMIC DNA]</scope>
    <source>
        <strain evidence="4">Up_M1</strain>
        <tissue evidence="4">Testis</tissue>
    </source>
</reference>
<sequence>MEFNFIKLGFLLISGVSLLQPPRNVQLVSYNMDAKMRWDAPFNSSRELTYTAEYWHSVKKVFQSVCMGKKEHICDFGRLPSVSGTYTFRVRTEHQGENSSWVEIPKNNRGFSLTKDTIIGPPKVTLVSMGGATGYIEVKIKDPVQKILTLKEAYSRVEYNIRYWKETDKKNVCLK</sequence>
<dbReference type="InterPro" id="IPR050650">
    <property type="entry name" value="Type-II_Cytokine-TF_Rcpt"/>
</dbReference>
<dbReference type="InterPro" id="IPR003961">
    <property type="entry name" value="FN3_dom"/>
</dbReference>
<dbReference type="InterPro" id="IPR036116">
    <property type="entry name" value="FN3_sf"/>
</dbReference>
<comment type="caution">
    <text evidence="4">The sequence shown here is derived from an EMBL/GenBank/DDBJ whole genome shotgun (WGS) entry which is preliminary data.</text>
</comment>
<feature type="chain" id="PRO_5044809310" description="Fibronectin type-III domain-containing protein" evidence="1">
    <location>
        <begin position="20"/>
        <end position="175"/>
    </location>
</feature>